<dbReference type="EMBL" id="JACXWY010000020">
    <property type="protein sequence ID" value="MBD3848598.1"/>
    <property type="molecule type" value="Genomic_DNA"/>
</dbReference>
<gene>
    <name evidence="1" type="ORF">IED13_23120</name>
</gene>
<evidence type="ECO:0000313" key="1">
    <source>
        <dbReference type="EMBL" id="MBD3848598.1"/>
    </source>
</evidence>
<evidence type="ECO:0000313" key="2">
    <source>
        <dbReference type="Proteomes" id="UP000619295"/>
    </source>
</evidence>
<protein>
    <submittedName>
        <fullName evidence="1">Uncharacterized protein</fullName>
    </submittedName>
</protein>
<accession>A0A927EC55</accession>
<keyword evidence="2" id="KW-1185">Reference proteome</keyword>
<comment type="caution">
    <text evidence="1">The sequence shown here is derived from an EMBL/GenBank/DDBJ whole genome shotgun (WGS) entry which is preliminary data.</text>
</comment>
<proteinExistence type="predicted"/>
<sequence length="238" mass="25649">MSWKFKQQAASAGVLHCSRRAATLGLIAWPLGGCNQGVVTYRFRLVVEVIDDGELKSGSSVIEVSTWVSGGWGFSEVGGTRSSARGETAFVDLGPKGCLVPLFVFPFPGSGFLERLALLAFRKKYPEITAKQLSKMQGEADLQAELQPYLASFSNPLDPGTVQLVPGANVGAIFGQNMRLKRIYIELTSEAPAGGLLKERMPWVVDHKTSVEVAKKLAVQGLDFGGISGTSYMFMRGN</sequence>
<name>A0A927EC55_9HYPH</name>
<reference evidence="1" key="1">
    <citation type="submission" date="2020-09" db="EMBL/GenBank/DDBJ databases">
        <title>Bosea spartocytisi sp. nov. a root nodule endophyte of Spartocytisus supranubius in the high mountain ecosystem fo the Teide National Park (Canary Islands, Spain).</title>
        <authorList>
            <person name="Pulido-Suarez L."/>
            <person name="Peix A."/>
            <person name="Igual J.M."/>
            <person name="Socas-Perez N."/>
            <person name="Velazquez E."/>
            <person name="Flores-Felix J.D."/>
            <person name="Leon-Barrios M."/>
        </authorList>
    </citation>
    <scope>NUCLEOTIDE SEQUENCE</scope>
    <source>
        <strain evidence="1">SSUT16</strain>
    </source>
</reference>
<dbReference type="RefSeq" id="WP_191125601.1">
    <property type="nucleotide sequence ID" value="NZ_JACXWY010000020.1"/>
</dbReference>
<dbReference type="Proteomes" id="UP000619295">
    <property type="component" value="Unassembled WGS sequence"/>
</dbReference>
<organism evidence="1 2">
    <name type="scientific">Bosea spartocytisi</name>
    <dbReference type="NCBI Taxonomy" id="2773451"/>
    <lineage>
        <taxon>Bacteria</taxon>
        <taxon>Pseudomonadati</taxon>
        <taxon>Pseudomonadota</taxon>
        <taxon>Alphaproteobacteria</taxon>
        <taxon>Hyphomicrobiales</taxon>
        <taxon>Boseaceae</taxon>
        <taxon>Bosea</taxon>
    </lineage>
</organism>
<dbReference type="AlphaFoldDB" id="A0A927EC55"/>